<dbReference type="Pfam" id="PF00005">
    <property type="entry name" value="ABC_tran"/>
    <property type="match status" value="1"/>
</dbReference>
<name>A0A3G3JY62_9BACL</name>
<dbReference type="InterPro" id="IPR017911">
    <property type="entry name" value="MacB-like_ATP-bd"/>
</dbReference>
<evidence type="ECO:0000313" key="7">
    <source>
        <dbReference type="Proteomes" id="UP000269097"/>
    </source>
</evidence>
<evidence type="ECO:0000256" key="3">
    <source>
        <dbReference type="ARBA" id="ARBA00022741"/>
    </source>
</evidence>
<dbReference type="GO" id="GO:0005524">
    <property type="term" value="F:ATP binding"/>
    <property type="evidence" value="ECO:0007669"/>
    <property type="project" value="UniProtKB-KW"/>
</dbReference>
<gene>
    <name evidence="6" type="ORF">EAV92_07625</name>
</gene>
<evidence type="ECO:0000256" key="1">
    <source>
        <dbReference type="ARBA" id="ARBA00005417"/>
    </source>
</evidence>
<dbReference type="InterPro" id="IPR017871">
    <property type="entry name" value="ABC_transporter-like_CS"/>
</dbReference>
<keyword evidence="3" id="KW-0547">Nucleotide-binding</keyword>
<dbReference type="Gene3D" id="3.40.50.300">
    <property type="entry name" value="P-loop containing nucleotide triphosphate hydrolases"/>
    <property type="match status" value="1"/>
</dbReference>
<dbReference type="SMART" id="SM00382">
    <property type="entry name" value="AAA"/>
    <property type="match status" value="1"/>
</dbReference>
<dbReference type="PANTHER" id="PTHR24220">
    <property type="entry name" value="IMPORT ATP-BINDING PROTEIN"/>
    <property type="match status" value="1"/>
</dbReference>
<dbReference type="PROSITE" id="PS50893">
    <property type="entry name" value="ABC_TRANSPORTER_2"/>
    <property type="match status" value="1"/>
</dbReference>
<dbReference type="KEGG" id="coh:EAV92_07625"/>
<dbReference type="PROSITE" id="PS00211">
    <property type="entry name" value="ABC_TRANSPORTER_1"/>
    <property type="match status" value="1"/>
</dbReference>
<dbReference type="CDD" id="cd03255">
    <property type="entry name" value="ABC_MJ0796_LolCDE_FtsE"/>
    <property type="match status" value="1"/>
</dbReference>
<dbReference type="InterPro" id="IPR015854">
    <property type="entry name" value="ABC_transpr_LolD-like"/>
</dbReference>
<dbReference type="PANTHER" id="PTHR24220:SF689">
    <property type="entry name" value="LIPOPROTEIN-RELEASING SYSTEM ATP-BINDING PROTEIN LOLD"/>
    <property type="match status" value="1"/>
</dbReference>
<dbReference type="SUPFAM" id="SSF52540">
    <property type="entry name" value="P-loop containing nucleoside triphosphate hydrolases"/>
    <property type="match status" value="1"/>
</dbReference>
<dbReference type="InterPro" id="IPR003439">
    <property type="entry name" value="ABC_transporter-like_ATP-bd"/>
</dbReference>
<reference evidence="6 7" key="1">
    <citation type="submission" date="2018-10" db="EMBL/GenBank/DDBJ databases">
        <title>Genome Sequence of Cohnella sp.</title>
        <authorList>
            <person name="Srinivasan S."/>
            <person name="Kim M.K."/>
        </authorList>
    </citation>
    <scope>NUCLEOTIDE SEQUENCE [LARGE SCALE GENOMIC DNA]</scope>
    <source>
        <strain evidence="6 7">18JY8-7</strain>
    </source>
</reference>
<comment type="similarity">
    <text evidence="1">Belongs to the ABC transporter superfamily.</text>
</comment>
<evidence type="ECO:0000256" key="4">
    <source>
        <dbReference type="ARBA" id="ARBA00022840"/>
    </source>
</evidence>
<keyword evidence="2" id="KW-0813">Transport</keyword>
<dbReference type="InterPro" id="IPR003593">
    <property type="entry name" value="AAA+_ATPase"/>
</dbReference>
<dbReference type="InterPro" id="IPR027417">
    <property type="entry name" value="P-loop_NTPase"/>
</dbReference>
<evidence type="ECO:0000259" key="5">
    <source>
        <dbReference type="PROSITE" id="PS50893"/>
    </source>
</evidence>
<dbReference type="GO" id="GO:0022857">
    <property type="term" value="F:transmembrane transporter activity"/>
    <property type="evidence" value="ECO:0007669"/>
    <property type="project" value="TreeGrafter"/>
</dbReference>
<keyword evidence="7" id="KW-1185">Reference proteome</keyword>
<organism evidence="6 7">
    <name type="scientific">Cohnella candidum</name>
    <dbReference type="NCBI Taxonomy" id="2674991"/>
    <lineage>
        <taxon>Bacteria</taxon>
        <taxon>Bacillati</taxon>
        <taxon>Bacillota</taxon>
        <taxon>Bacilli</taxon>
        <taxon>Bacillales</taxon>
        <taxon>Paenibacillaceae</taxon>
        <taxon>Cohnella</taxon>
    </lineage>
</organism>
<accession>A0A3G3JY62</accession>
<proteinExistence type="inferred from homology"/>
<sequence length="223" mass="23887">MKVLEAFDLYRFYHTENEETLALRGMSLEVHAGEIVAVMGPSGSGKSTLLACLAGLDMPDGGHVELMGKRITRLAEKERSAVRAAQIGILLQSGNLFSHLTVADNIRLQMKLAGKTDFSKVSELLQIVGLADRADANSSGLSGGEAVRAGLAVALSTDPPILLADEPTGEVDAEAERQILRLFDDRRKQGGAILVVTHSEVVAGYADRVISMQDGRMLDESSR</sequence>
<keyword evidence="4 6" id="KW-0067">ATP-binding</keyword>
<protein>
    <submittedName>
        <fullName evidence="6">ABC transporter ATP-binding protein</fullName>
    </submittedName>
</protein>
<evidence type="ECO:0000313" key="6">
    <source>
        <dbReference type="EMBL" id="AYQ72449.1"/>
    </source>
</evidence>
<dbReference type="EMBL" id="CP033433">
    <property type="protein sequence ID" value="AYQ72449.1"/>
    <property type="molecule type" value="Genomic_DNA"/>
</dbReference>
<evidence type="ECO:0000256" key="2">
    <source>
        <dbReference type="ARBA" id="ARBA00022448"/>
    </source>
</evidence>
<dbReference type="AlphaFoldDB" id="A0A3G3JY62"/>
<dbReference type="RefSeq" id="WP_123040509.1">
    <property type="nucleotide sequence ID" value="NZ_CP033433.1"/>
</dbReference>
<dbReference type="GO" id="GO:0005886">
    <property type="term" value="C:plasma membrane"/>
    <property type="evidence" value="ECO:0007669"/>
    <property type="project" value="TreeGrafter"/>
</dbReference>
<feature type="domain" description="ABC transporter" evidence="5">
    <location>
        <begin position="4"/>
        <end position="223"/>
    </location>
</feature>
<dbReference type="Proteomes" id="UP000269097">
    <property type="component" value="Chromosome"/>
</dbReference>
<dbReference type="GO" id="GO:0016887">
    <property type="term" value="F:ATP hydrolysis activity"/>
    <property type="evidence" value="ECO:0007669"/>
    <property type="project" value="InterPro"/>
</dbReference>